<feature type="compositionally biased region" description="Polar residues" evidence="1">
    <location>
        <begin position="247"/>
        <end position="261"/>
    </location>
</feature>
<keyword evidence="2" id="KW-1133">Transmembrane helix</keyword>
<gene>
    <name evidence="5" type="ORF">Q5H92_22110</name>
</gene>
<reference evidence="5" key="1">
    <citation type="submission" date="2023-07" db="EMBL/GenBank/DDBJ databases">
        <authorList>
            <person name="Kim M.K."/>
        </authorList>
    </citation>
    <scope>NUCLEOTIDE SEQUENCE</scope>
    <source>
        <strain evidence="5">M29</strain>
    </source>
</reference>
<feature type="signal peptide" evidence="3">
    <location>
        <begin position="1"/>
        <end position="22"/>
    </location>
</feature>
<evidence type="ECO:0000259" key="4">
    <source>
        <dbReference type="Pfam" id="PF04536"/>
    </source>
</evidence>
<organism evidence="5 6">
    <name type="scientific">Hymenobacter mellowenesis</name>
    <dbReference type="NCBI Taxonomy" id="3063995"/>
    <lineage>
        <taxon>Bacteria</taxon>
        <taxon>Pseudomonadati</taxon>
        <taxon>Bacteroidota</taxon>
        <taxon>Cytophagia</taxon>
        <taxon>Cytophagales</taxon>
        <taxon>Hymenobacteraceae</taxon>
        <taxon>Hymenobacter</taxon>
    </lineage>
</organism>
<accession>A0ABT9AGS0</accession>
<dbReference type="Pfam" id="PF04536">
    <property type="entry name" value="TPM_phosphatase"/>
    <property type="match status" value="1"/>
</dbReference>
<dbReference type="PANTHER" id="PTHR30373">
    <property type="entry name" value="UPF0603 PROTEIN YGCG"/>
    <property type="match status" value="1"/>
</dbReference>
<dbReference type="RefSeq" id="WP_305013743.1">
    <property type="nucleotide sequence ID" value="NZ_JAUQSX010000014.1"/>
</dbReference>
<dbReference type="PANTHER" id="PTHR30373:SF2">
    <property type="entry name" value="UPF0603 PROTEIN YGCG"/>
    <property type="match status" value="1"/>
</dbReference>
<evidence type="ECO:0000256" key="3">
    <source>
        <dbReference type="SAM" id="SignalP"/>
    </source>
</evidence>
<protein>
    <submittedName>
        <fullName evidence="5">TPM domain-containing protein</fullName>
    </submittedName>
</protein>
<feature type="region of interest" description="Disordered" evidence="1">
    <location>
        <begin position="247"/>
        <end position="286"/>
    </location>
</feature>
<feature type="region of interest" description="Disordered" evidence="1">
    <location>
        <begin position="167"/>
        <end position="214"/>
    </location>
</feature>
<feature type="compositionally biased region" description="Low complexity" evidence="1">
    <location>
        <begin position="167"/>
        <end position="183"/>
    </location>
</feature>
<dbReference type="EMBL" id="JAUQSX010000014">
    <property type="protein sequence ID" value="MDO7849074.1"/>
    <property type="molecule type" value="Genomic_DNA"/>
</dbReference>
<keyword evidence="2" id="KW-0472">Membrane</keyword>
<keyword evidence="6" id="KW-1185">Reference proteome</keyword>
<evidence type="ECO:0000313" key="5">
    <source>
        <dbReference type="EMBL" id="MDO7849074.1"/>
    </source>
</evidence>
<sequence length="425" mass="42474">MSKLLLLVFLFVTAGLGLPAAAQTGASDVPPRPNPFHFVNDEASLMAPADAKKLESGLRRYADNNGTQIVVVTVPSLGGRDVAAYGRAIGTAWGVGQRDKNNGVVVLVSAQDRKLSIQPGSGLQSVITPAVTQQVIAQMGPSFKQGNYFAGLRTGLNTLMAAADPKATQGQQAGSTAAGTAATEPSQSNLDQQTTTSTTTTNDPVMAPPPAEPAPSGLGMGTLLIGALVIGGILWFVIKMFRNRSAASNQAPNGPYNNTPGGTPDFLPNRPNGPGGGYGQAPGNYGPGYGQAPNSGGGMGVGGMLATGAAAAAGAYLGNRMASGHDTSGNNYANDSNNANLNTGAAGAAGAAGAGTGAASDYFLGRDGGTADNAGTDYFSDANTAPDNSSDYFSSDDNNSSYDDNSSGDTGGGGFDSGSDNSGSW</sequence>
<keyword evidence="2" id="KW-0812">Transmembrane</keyword>
<dbReference type="Proteomes" id="UP001167796">
    <property type="component" value="Unassembled WGS sequence"/>
</dbReference>
<evidence type="ECO:0000256" key="1">
    <source>
        <dbReference type="SAM" id="MobiDB-lite"/>
    </source>
</evidence>
<feature type="compositionally biased region" description="Polar residues" evidence="1">
    <location>
        <begin position="184"/>
        <end position="193"/>
    </location>
</feature>
<proteinExistence type="predicted"/>
<dbReference type="Gene3D" id="3.10.310.50">
    <property type="match status" value="1"/>
</dbReference>
<feature type="compositionally biased region" description="Low complexity" evidence="1">
    <location>
        <begin position="387"/>
        <end position="408"/>
    </location>
</feature>
<evidence type="ECO:0000313" key="6">
    <source>
        <dbReference type="Proteomes" id="UP001167796"/>
    </source>
</evidence>
<evidence type="ECO:0000256" key="2">
    <source>
        <dbReference type="SAM" id="Phobius"/>
    </source>
</evidence>
<name>A0ABT9AGS0_9BACT</name>
<comment type="caution">
    <text evidence="5">The sequence shown here is derived from an EMBL/GenBank/DDBJ whole genome shotgun (WGS) entry which is preliminary data.</text>
</comment>
<dbReference type="InterPro" id="IPR007621">
    <property type="entry name" value="TPM_dom"/>
</dbReference>
<keyword evidence="3" id="KW-0732">Signal</keyword>
<feature type="transmembrane region" description="Helical" evidence="2">
    <location>
        <begin position="218"/>
        <end position="238"/>
    </location>
</feature>
<feature type="chain" id="PRO_5046077383" evidence="3">
    <location>
        <begin position="23"/>
        <end position="425"/>
    </location>
</feature>
<feature type="compositionally biased region" description="Gly residues" evidence="1">
    <location>
        <begin position="273"/>
        <end position="286"/>
    </location>
</feature>
<feature type="region of interest" description="Disordered" evidence="1">
    <location>
        <begin position="374"/>
        <end position="425"/>
    </location>
</feature>
<feature type="domain" description="TPM" evidence="4">
    <location>
        <begin position="39"/>
        <end position="161"/>
    </location>
</feature>